<dbReference type="Pfam" id="PF05975">
    <property type="entry name" value="EcsB"/>
    <property type="match status" value="1"/>
</dbReference>
<sequence>MRKLWQTRLRRHQKTQFKYLRLVFNDHFVLVLLILFGALLYAYSQWIKAMIIPAWWLRPALAAVLTVLLGFGSFASLSEPADATFLLPQTTAFAGYLFKARRYSLLLPGVVAVLAAAASVPLLQVWGIDPLTGGLTLAAALLLLKDLDLWLQLIDHYGVPRPAWLARLPLLAAAFAVLLLGLFTHPAFAMVIALALNLGFRWVVLASRFEPATLDWRGLSAAEAKRMDRLYRFYNLFTDVPGLSAGVHRRKWLDPVLPLVRKTTAHTWAYLYLRGFLRQTTYLGLWVRLLVVGAVVLSLISTWWLAALLAALFVYLVGFQLLPLAFAYSEMVMARLYPVPASQQRAAFQHLTGALLVIFAVLLTVGPLLAGHWLIALSAGAAGLILAIAFAGWYLPYRLKKKPLLPA</sequence>
<feature type="transmembrane region" description="Helical" evidence="1">
    <location>
        <begin position="105"/>
        <end position="126"/>
    </location>
</feature>
<feature type="transmembrane region" description="Helical" evidence="1">
    <location>
        <begin position="348"/>
        <end position="369"/>
    </location>
</feature>
<feature type="transmembrane region" description="Helical" evidence="1">
    <location>
        <begin position="375"/>
        <end position="395"/>
    </location>
</feature>
<dbReference type="EMBL" id="JBHTMO010000008">
    <property type="protein sequence ID" value="MFD1392764.1"/>
    <property type="molecule type" value="Genomic_DNA"/>
</dbReference>
<dbReference type="InterPro" id="IPR010288">
    <property type="entry name" value="EcsB_ABC"/>
</dbReference>
<dbReference type="RefSeq" id="WP_125586426.1">
    <property type="nucleotide sequence ID" value="NZ_JBHTMO010000008.1"/>
</dbReference>
<organism evidence="2 3">
    <name type="scientific">Lacticaseibacillus jixianensis</name>
    <dbReference type="NCBI Taxonomy" id="2486012"/>
    <lineage>
        <taxon>Bacteria</taxon>
        <taxon>Bacillati</taxon>
        <taxon>Bacillota</taxon>
        <taxon>Bacilli</taxon>
        <taxon>Lactobacillales</taxon>
        <taxon>Lactobacillaceae</taxon>
        <taxon>Lacticaseibacillus</taxon>
    </lineage>
</organism>
<evidence type="ECO:0000256" key="1">
    <source>
        <dbReference type="SAM" id="Phobius"/>
    </source>
</evidence>
<reference evidence="3" key="1">
    <citation type="journal article" date="2019" name="Int. J. Syst. Evol. Microbiol.">
        <title>The Global Catalogue of Microorganisms (GCM) 10K type strain sequencing project: providing services to taxonomists for standard genome sequencing and annotation.</title>
        <authorList>
            <consortium name="The Broad Institute Genomics Platform"/>
            <consortium name="The Broad Institute Genome Sequencing Center for Infectious Disease"/>
            <person name="Wu L."/>
            <person name="Ma J."/>
        </authorList>
    </citation>
    <scope>NUCLEOTIDE SEQUENCE [LARGE SCALE GENOMIC DNA]</scope>
    <source>
        <strain evidence="3">CCM 8911</strain>
    </source>
</reference>
<keyword evidence="1" id="KW-1133">Transmembrane helix</keyword>
<dbReference type="PIRSF" id="PIRSF037259">
    <property type="entry name" value="EcsB_ABC"/>
    <property type="match status" value="1"/>
</dbReference>
<feature type="transmembrane region" description="Helical" evidence="1">
    <location>
        <begin position="282"/>
        <end position="300"/>
    </location>
</feature>
<keyword evidence="1" id="KW-0812">Transmembrane</keyword>
<protein>
    <submittedName>
        <fullName evidence="2">ABC transporter permease</fullName>
    </submittedName>
</protein>
<name>A0ABW4B790_9LACO</name>
<comment type="caution">
    <text evidence="2">The sequence shown here is derived from an EMBL/GenBank/DDBJ whole genome shotgun (WGS) entry which is preliminary data.</text>
</comment>
<evidence type="ECO:0000313" key="2">
    <source>
        <dbReference type="EMBL" id="MFD1392764.1"/>
    </source>
</evidence>
<gene>
    <name evidence="2" type="ORF">ACFQ3L_04050</name>
</gene>
<proteinExistence type="predicted"/>
<feature type="transmembrane region" description="Helical" evidence="1">
    <location>
        <begin position="55"/>
        <end position="77"/>
    </location>
</feature>
<feature type="transmembrane region" description="Helical" evidence="1">
    <location>
        <begin position="306"/>
        <end position="328"/>
    </location>
</feature>
<keyword evidence="3" id="KW-1185">Reference proteome</keyword>
<accession>A0ABW4B790</accession>
<feature type="transmembrane region" description="Helical" evidence="1">
    <location>
        <begin position="20"/>
        <end position="43"/>
    </location>
</feature>
<evidence type="ECO:0000313" key="3">
    <source>
        <dbReference type="Proteomes" id="UP001597249"/>
    </source>
</evidence>
<dbReference type="Proteomes" id="UP001597249">
    <property type="component" value="Unassembled WGS sequence"/>
</dbReference>
<keyword evidence="1" id="KW-0472">Membrane</keyword>